<evidence type="ECO:0000256" key="4">
    <source>
        <dbReference type="ARBA" id="ARBA00023163"/>
    </source>
</evidence>
<dbReference type="OrthoDB" id="601557at2759"/>
<name>A0A8S0PP04_OLEEU</name>
<evidence type="ECO:0000259" key="6">
    <source>
        <dbReference type="PROSITE" id="PS50066"/>
    </source>
</evidence>
<protein>
    <submittedName>
        <fullName evidence="7">Agamous-like MADS-box AGL81</fullName>
    </submittedName>
</protein>
<dbReference type="GO" id="GO:0003677">
    <property type="term" value="F:DNA binding"/>
    <property type="evidence" value="ECO:0007669"/>
    <property type="project" value="UniProtKB-KW"/>
</dbReference>
<evidence type="ECO:0000313" key="8">
    <source>
        <dbReference type="Proteomes" id="UP000594638"/>
    </source>
</evidence>
<dbReference type="Gramene" id="OE9A103902T1">
    <property type="protein sequence ID" value="OE9A103902C1"/>
    <property type="gene ID" value="OE9A103902"/>
</dbReference>
<dbReference type="Gene3D" id="3.40.1810.10">
    <property type="entry name" value="Transcription factor, MADS-box"/>
    <property type="match status" value="1"/>
</dbReference>
<dbReference type="PROSITE" id="PS50066">
    <property type="entry name" value="MADS_BOX_2"/>
    <property type="match status" value="1"/>
</dbReference>
<comment type="caution">
    <text evidence="7">The sequence shown here is derived from an EMBL/GenBank/DDBJ whole genome shotgun (WGS) entry which is preliminary data.</text>
</comment>
<dbReference type="Pfam" id="PF00319">
    <property type="entry name" value="SRF-TF"/>
    <property type="match status" value="1"/>
</dbReference>
<evidence type="ECO:0000256" key="2">
    <source>
        <dbReference type="ARBA" id="ARBA00023015"/>
    </source>
</evidence>
<dbReference type="AlphaFoldDB" id="A0A8S0PP04"/>
<keyword evidence="4" id="KW-0804">Transcription</keyword>
<feature type="domain" description="MADS-box" evidence="6">
    <location>
        <begin position="10"/>
        <end position="54"/>
    </location>
</feature>
<dbReference type="InterPro" id="IPR036879">
    <property type="entry name" value="TF_MADSbox_sf"/>
</dbReference>
<dbReference type="InterPro" id="IPR002100">
    <property type="entry name" value="TF_MADSbox"/>
</dbReference>
<dbReference type="SUPFAM" id="SSF55455">
    <property type="entry name" value="SRF-like"/>
    <property type="match status" value="1"/>
</dbReference>
<keyword evidence="8" id="KW-1185">Reference proteome</keyword>
<evidence type="ECO:0000256" key="3">
    <source>
        <dbReference type="ARBA" id="ARBA00023125"/>
    </source>
</evidence>
<gene>
    <name evidence="7" type="ORF">OLEA9_A103902</name>
</gene>
<keyword evidence="2" id="KW-0805">Transcription regulation</keyword>
<evidence type="ECO:0000313" key="7">
    <source>
        <dbReference type="EMBL" id="CAA2953816.1"/>
    </source>
</evidence>
<sequence length="246" mass="27905">MADADVLKAKKKAFLRRKECIKRKTMELSTLCDVKACAVILGPDGQIDSWPENRSEVQEVINLYQNGSSNKKRKQQYDDRGCNKKQVLGGDEGTLNPEEFLKKIDAKLGEVKNRIQFLRSKEQEIEPGWPQKDSQNLGSHSNVGMLEFGNQLPVDIVSSIGGFPSNLDAMDFGPETSFQSSQAAFPQLQQQLHMEQPWNCMDSPFWFEPESALLTGSDQFLQSYIDNNDESSWMQSPQFQENTFLL</sequence>
<keyword evidence="5" id="KW-0539">Nucleus</keyword>
<proteinExistence type="predicted"/>
<reference evidence="7 8" key="1">
    <citation type="submission" date="2019-12" db="EMBL/GenBank/DDBJ databases">
        <authorList>
            <person name="Alioto T."/>
            <person name="Alioto T."/>
            <person name="Gomez Garrido J."/>
        </authorList>
    </citation>
    <scope>NUCLEOTIDE SEQUENCE [LARGE SCALE GENOMIC DNA]</scope>
</reference>
<comment type="subcellular location">
    <subcellularLocation>
        <location evidence="1">Nucleus</location>
    </subcellularLocation>
</comment>
<evidence type="ECO:0000256" key="5">
    <source>
        <dbReference type="ARBA" id="ARBA00023242"/>
    </source>
</evidence>
<dbReference type="EMBL" id="CACTIH010000098">
    <property type="protein sequence ID" value="CAA2953816.1"/>
    <property type="molecule type" value="Genomic_DNA"/>
</dbReference>
<keyword evidence="3" id="KW-0238">DNA-binding</keyword>
<dbReference type="GO" id="GO:0046983">
    <property type="term" value="F:protein dimerization activity"/>
    <property type="evidence" value="ECO:0007669"/>
    <property type="project" value="InterPro"/>
</dbReference>
<accession>A0A8S0PP04</accession>
<evidence type="ECO:0000256" key="1">
    <source>
        <dbReference type="ARBA" id="ARBA00004123"/>
    </source>
</evidence>
<dbReference type="GO" id="GO:0005634">
    <property type="term" value="C:nucleus"/>
    <property type="evidence" value="ECO:0007669"/>
    <property type="project" value="UniProtKB-SubCell"/>
</dbReference>
<organism evidence="7 8">
    <name type="scientific">Olea europaea subsp. europaea</name>
    <dbReference type="NCBI Taxonomy" id="158383"/>
    <lineage>
        <taxon>Eukaryota</taxon>
        <taxon>Viridiplantae</taxon>
        <taxon>Streptophyta</taxon>
        <taxon>Embryophyta</taxon>
        <taxon>Tracheophyta</taxon>
        <taxon>Spermatophyta</taxon>
        <taxon>Magnoliopsida</taxon>
        <taxon>eudicotyledons</taxon>
        <taxon>Gunneridae</taxon>
        <taxon>Pentapetalae</taxon>
        <taxon>asterids</taxon>
        <taxon>lamiids</taxon>
        <taxon>Lamiales</taxon>
        <taxon>Oleaceae</taxon>
        <taxon>Oleeae</taxon>
        <taxon>Olea</taxon>
    </lineage>
</organism>
<dbReference type="Proteomes" id="UP000594638">
    <property type="component" value="Unassembled WGS sequence"/>
</dbReference>